<keyword evidence="1" id="KW-0812">Transmembrane</keyword>
<dbReference type="Proteomes" id="UP000603141">
    <property type="component" value="Unassembled WGS sequence"/>
</dbReference>
<feature type="transmembrane region" description="Helical" evidence="1">
    <location>
        <begin position="227"/>
        <end position="245"/>
    </location>
</feature>
<feature type="transmembrane region" description="Helical" evidence="1">
    <location>
        <begin position="251"/>
        <end position="269"/>
    </location>
</feature>
<feature type="transmembrane region" description="Helical" evidence="1">
    <location>
        <begin position="281"/>
        <end position="304"/>
    </location>
</feature>
<organism evidence="2 3">
    <name type="scientific">Luteolibacter pohnpeiensis</name>
    <dbReference type="NCBI Taxonomy" id="454153"/>
    <lineage>
        <taxon>Bacteria</taxon>
        <taxon>Pseudomonadati</taxon>
        <taxon>Verrucomicrobiota</taxon>
        <taxon>Verrucomicrobiia</taxon>
        <taxon>Verrucomicrobiales</taxon>
        <taxon>Verrucomicrobiaceae</taxon>
        <taxon>Luteolibacter</taxon>
    </lineage>
</organism>
<keyword evidence="3" id="KW-1185">Reference proteome</keyword>
<protein>
    <submittedName>
        <fullName evidence="2">HupE/UreJ family protein</fullName>
    </submittedName>
</protein>
<accession>A0A934S3V0</accession>
<dbReference type="AlphaFoldDB" id="A0A934S3V0"/>
<gene>
    <name evidence="2" type="ORF">JIN85_06190</name>
</gene>
<name>A0A934S3V0_9BACT</name>
<dbReference type="Pfam" id="PF13795">
    <property type="entry name" value="HupE_UreJ_2"/>
    <property type="match status" value="1"/>
</dbReference>
<keyword evidence="1" id="KW-1133">Transmembrane helix</keyword>
<dbReference type="InterPro" id="IPR032809">
    <property type="entry name" value="Put_HupE_UreJ"/>
</dbReference>
<sequence length="372" mass="41564">MRTLRLVFGALLILTVSLQAHVVSQLYGEWVPQKEGSWEMRIQFEAGYAAPEIRDDPKAMAPSRSWLVGLGEARWSEMRKEAERYLRESLEIRSAGQKVDWQVSFPDFEKSPPDFPILLNDGAYFMTVIRPTRMPEGSVELTWNKGTQPTLILDFPGDEDDYLTLDPGDTKVIHIDQPQKTEKRGALLTSFLQGYHHVIPEGWDHVLFVLGLFFYRRKLRPLLGQSLAFTAAHTVTLGLAAAGIVKISGNWVEPAIAVSIVAVALENVFRGREDGPEKKVRLLVVFGFGLIHGLGFAGALSTWLKPGQGFLPSLLLANLGVEAAQATLLITAWILTIRWWKSKAYHYARIGICIGISLIGCYWTLQRVGLIP</sequence>
<dbReference type="RefSeq" id="WP_200268701.1">
    <property type="nucleotide sequence ID" value="NZ_JAENIJ010000007.1"/>
</dbReference>
<evidence type="ECO:0000313" key="3">
    <source>
        <dbReference type="Proteomes" id="UP000603141"/>
    </source>
</evidence>
<keyword evidence="1" id="KW-0472">Membrane</keyword>
<reference evidence="2" key="1">
    <citation type="submission" date="2021-01" db="EMBL/GenBank/DDBJ databases">
        <title>Modified the classification status of verrucomicrobia.</title>
        <authorList>
            <person name="Feng X."/>
        </authorList>
    </citation>
    <scope>NUCLEOTIDE SEQUENCE</scope>
    <source>
        <strain evidence="2">KCTC 22041</strain>
    </source>
</reference>
<evidence type="ECO:0000256" key="1">
    <source>
        <dbReference type="SAM" id="Phobius"/>
    </source>
</evidence>
<feature type="transmembrane region" description="Helical" evidence="1">
    <location>
        <begin position="310"/>
        <end position="335"/>
    </location>
</feature>
<comment type="caution">
    <text evidence="2">The sequence shown here is derived from an EMBL/GenBank/DDBJ whole genome shotgun (WGS) entry which is preliminary data.</text>
</comment>
<evidence type="ECO:0000313" key="2">
    <source>
        <dbReference type="EMBL" id="MBK1881996.1"/>
    </source>
</evidence>
<proteinExistence type="predicted"/>
<feature type="transmembrane region" description="Helical" evidence="1">
    <location>
        <begin position="347"/>
        <end position="365"/>
    </location>
</feature>
<dbReference type="EMBL" id="JAENIJ010000007">
    <property type="protein sequence ID" value="MBK1881996.1"/>
    <property type="molecule type" value="Genomic_DNA"/>
</dbReference>